<dbReference type="Proteomes" id="UP000479710">
    <property type="component" value="Unassembled WGS sequence"/>
</dbReference>
<accession>A0A6G1DCB9</accession>
<reference evidence="1 2" key="1">
    <citation type="submission" date="2019-11" db="EMBL/GenBank/DDBJ databases">
        <title>Whole genome sequence of Oryza granulata.</title>
        <authorList>
            <person name="Li W."/>
        </authorList>
    </citation>
    <scope>NUCLEOTIDE SEQUENCE [LARGE SCALE GENOMIC DNA]</scope>
    <source>
        <strain evidence="2">cv. Menghai</strain>
        <tissue evidence="1">Leaf</tissue>
    </source>
</reference>
<dbReference type="AlphaFoldDB" id="A0A6G1DCB9"/>
<protein>
    <submittedName>
        <fullName evidence="1">Uncharacterized protein</fullName>
    </submittedName>
</protein>
<gene>
    <name evidence="1" type="ORF">E2562_001344</name>
</gene>
<dbReference type="EMBL" id="SPHZ02000006">
    <property type="protein sequence ID" value="KAF0910117.1"/>
    <property type="molecule type" value="Genomic_DNA"/>
</dbReference>
<name>A0A6G1DCB9_9ORYZ</name>
<keyword evidence="2" id="KW-1185">Reference proteome</keyword>
<proteinExistence type="predicted"/>
<comment type="caution">
    <text evidence="1">The sequence shown here is derived from an EMBL/GenBank/DDBJ whole genome shotgun (WGS) entry which is preliminary data.</text>
</comment>
<sequence>MLYEGEVRVTATKVGDHGVREKRLTHSELGHLSKADVPMLHHLKEFRLKFVDRYNPFQPLDFAKSSRRAIPWTSLA</sequence>
<organism evidence="1 2">
    <name type="scientific">Oryza meyeriana var. granulata</name>
    <dbReference type="NCBI Taxonomy" id="110450"/>
    <lineage>
        <taxon>Eukaryota</taxon>
        <taxon>Viridiplantae</taxon>
        <taxon>Streptophyta</taxon>
        <taxon>Embryophyta</taxon>
        <taxon>Tracheophyta</taxon>
        <taxon>Spermatophyta</taxon>
        <taxon>Magnoliopsida</taxon>
        <taxon>Liliopsida</taxon>
        <taxon>Poales</taxon>
        <taxon>Poaceae</taxon>
        <taxon>BOP clade</taxon>
        <taxon>Oryzoideae</taxon>
        <taxon>Oryzeae</taxon>
        <taxon>Oryzinae</taxon>
        <taxon>Oryza</taxon>
        <taxon>Oryza meyeriana</taxon>
    </lineage>
</organism>
<evidence type="ECO:0000313" key="2">
    <source>
        <dbReference type="Proteomes" id="UP000479710"/>
    </source>
</evidence>
<dbReference type="Gene3D" id="3.30.160.810">
    <property type="match status" value="1"/>
</dbReference>
<evidence type="ECO:0000313" key="1">
    <source>
        <dbReference type="EMBL" id="KAF0910117.1"/>
    </source>
</evidence>